<dbReference type="EMBL" id="BAAATZ010000025">
    <property type="protein sequence ID" value="GAA2733253.1"/>
    <property type="molecule type" value="Genomic_DNA"/>
</dbReference>
<organism evidence="3 4">
    <name type="scientific">Actinocorallia aurantiaca</name>
    <dbReference type="NCBI Taxonomy" id="46204"/>
    <lineage>
        <taxon>Bacteria</taxon>
        <taxon>Bacillati</taxon>
        <taxon>Actinomycetota</taxon>
        <taxon>Actinomycetes</taxon>
        <taxon>Streptosporangiales</taxon>
        <taxon>Thermomonosporaceae</taxon>
        <taxon>Actinocorallia</taxon>
    </lineage>
</organism>
<sequence>MRTAYTALAFLPLALSAACGGAAEDAEAAPPPALSLDQAKGVFETYESADRKADTALDAAQLPAIATGSQLEMDTATYRMYKANGKKPDAQSFGEPVFYVPRIASGPRWFVVDTASRVRGVEVRHALLFVEEGGRWKLAADPQRRNATPIKGVELDGEGYAQVAQDGLQVSPAELPKAHADLLTQGPQAPGSEHLAAGQQTTQTYDVLQKVSKSLRKSGMTFTAAFTPAEQPAYALRTQDGGAVAWYALKQQETYKGKKIPVSSDLAGLLPGGRVARGNLTSTSLVQYLAAVPREGQVAVVGVNRKTVAAQSG</sequence>
<name>A0ABP6H0F3_9ACTN</name>
<evidence type="ECO:0000256" key="1">
    <source>
        <dbReference type="SAM" id="SignalP"/>
    </source>
</evidence>
<keyword evidence="1" id="KW-0732">Signal</keyword>
<feature type="signal peptide" evidence="1">
    <location>
        <begin position="1"/>
        <end position="22"/>
    </location>
</feature>
<proteinExistence type="predicted"/>
<evidence type="ECO:0000313" key="3">
    <source>
        <dbReference type="EMBL" id="GAA2733253.1"/>
    </source>
</evidence>
<keyword evidence="4" id="KW-1185">Reference proteome</keyword>
<dbReference type="PROSITE" id="PS51257">
    <property type="entry name" value="PROKAR_LIPOPROTEIN"/>
    <property type="match status" value="1"/>
</dbReference>
<comment type="caution">
    <text evidence="3">The sequence shown here is derived from an EMBL/GenBank/DDBJ whole genome shotgun (WGS) entry which is preliminary data.</text>
</comment>
<gene>
    <name evidence="3" type="ORF">GCM10010439_52790</name>
</gene>
<reference evidence="4" key="1">
    <citation type="journal article" date="2019" name="Int. J. Syst. Evol. Microbiol.">
        <title>The Global Catalogue of Microorganisms (GCM) 10K type strain sequencing project: providing services to taxonomists for standard genome sequencing and annotation.</title>
        <authorList>
            <consortium name="The Broad Institute Genomics Platform"/>
            <consortium name="The Broad Institute Genome Sequencing Center for Infectious Disease"/>
            <person name="Wu L."/>
            <person name="Ma J."/>
        </authorList>
    </citation>
    <scope>NUCLEOTIDE SEQUENCE [LARGE SCALE GENOMIC DNA]</scope>
    <source>
        <strain evidence="4">JCM 8201</strain>
    </source>
</reference>
<evidence type="ECO:0000313" key="4">
    <source>
        <dbReference type="Proteomes" id="UP001501842"/>
    </source>
</evidence>
<dbReference type="Proteomes" id="UP001501842">
    <property type="component" value="Unassembled WGS sequence"/>
</dbReference>
<accession>A0ABP6H0F3</accession>
<dbReference type="Pfam" id="PF26366">
    <property type="entry name" value="DUF8094"/>
    <property type="match status" value="1"/>
</dbReference>
<dbReference type="InterPro" id="IPR058407">
    <property type="entry name" value="DUF8094"/>
</dbReference>
<feature type="chain" id="PRO_5045357548" description="DUF8094 domain-containing protein" evidence="1">
    <location>
        <begin position="23"/>
        <end position="313"/>
    </location>
</feature>
<protein>
    <recommendedName>
        <fullName evidence="2">DUF8094 domain-containing protein</fullName>
    </recommendedName>
</protein>
<feature type="domain" description="DUF8094" evidence="2">
    <location>
        <begin position="32"/>
        <end position="311"/>
    </location>
</feature>
<evidence type="ECO:0000259" key="2">
    <source>
        <dbReference type="Pfam" id="PF26366"/>
    </source>
</evidence>
<dbReference type="RefSeq" id="WP_344453891.1">
    <property type="nucleotide sequence ID" value="NZ_BAAATZ010000025.1"/>
</dbReference>